<dbReference type="Gene3D" id="3.30.1490.20">
    <property type="entry name" value="ATP-grasp fold, A domain"/>
    <property type="match status" value="1"/>
</dbReference>
<keyword evidence="1" id="KW-0464">Manganese</keyword>
<sequence length="268" mass="30448">MKLITFDPFRTLGLPGVRYIKPEHMFAQRDELLAADWVLFPAYWQIHGLHYVLQRALFPSLATYHLGHDKVEMTRALRLACPDNVPETEILSSSHSDVSRILDTWSFPFVAKRVRSSQGDGVFLVENRQQLLDYAAHNEVLYIQKLLPIVRDLRVVVVGRRIIASYWREGTSFHNNLARGARVRTDLPVPDDALALVESLARRLHIDHAGFDVAWVDGQPYVLEFNRLFGNRGIPDLPRRVGAAMRAYLLGESESPPDDSPAPMTRSA</sequence>
<evidence type="ECO:0000313" key="5">
    <source>
        <dbReference type="Proteomes" id="UP001108027"/>
    </source>
</evidence>
<dbReference type="GO" id="GO:0005524">
    <property type="term" value="F:ATP binding"/>
    <property type="evidence" value="ECO:0007669"/>
    <property type="project" value="UniProtKB-UniRule"/>
</dbReference>
<comment type="caution">
    <text evidence="4">The sequence shown here is derived from an EMBL/GenBank/DDBJ whole genome shotgun (WGS) entry which is preliminary data.</text>
</comment>
<dbReference type="GO" id="GO:0046872">
    <property type="term" value="F:metal ion binding"/>
    <property type="evidence" value="ECO:0007669"/>
    <property type="project" value="InterPro"/>
</dbReference>
<dbReference type="SUPFAM" id="SSF56059">
    <property type="entry name" value="Glutathione synthetase ATP-binding domain-like"/>
    <property type="match status" value="1"/>
</dbReference>
<dbReference type="Pfam" id="PF08443">
    <property type="entry name" value="RimK"/>
    <property type="match status" value="1"/>
</dbReference>
<evidence type="ECO:0000313" key="4">
    <source>
        <dbReference type="EMBL" id="MCC4307812.1"/>
    </source>
</evidence>
<keyword evidence="2" id="KW-0547">Nucleotide-binding</keyword>
<dbReference type="InterPro" id="IPR011761">
    <property type="entry name" value="ATP-grasp"/>
</dbReference>
<dbReference type="EMBL" id="JAJGNA010000003">
    <property type="protein sequence ID" value="MCC4307812.1"/>
    <property type="molecule type" value="Genomic_DNA"/>
</dbReference>
<dbReference type="Gene3D" id="3.30.470.20">
    <property type="entry name" value="ATP-grasp fold, B domain"/>
    <property type="match status" value="1"/>
</dbReference>
<dbReference type="PROSITE" id="PS50975">
    <property type="entry name" value="ATP_GRASP"/>
    <property type="match status" value="1"/>
</dbReference>
<protein>
    <recommendedName>
        <fullName evidence="3">ATP-grasp domain-containing protein</fullName>
    </recommendedName>
</protein>
<dbReference type="RefSeq" id="WP_228233218.1">
    <property type="nucleotide sequence ID" value="NZ_ARXL01000124.1"/>
</dbReference>
<dbReference type="Proteomes" id="UP001108027">
    <property type="component" value="Unassembled WGS sequence"/>
</dbReference>
<evidence type="ECO:0000256" key="2">
    <source>
        <dbReference type="PROSITE-ProRule" id="PRU00409"/>
    </source>
</evidence>
<dbReference type="AlphaFoldDB" id="A0A9Q3UIW3"/>
<dbReference type="InterPro" id="IPR013815">
    <property type="entry name" value="ATP_grasp_subdomain_1"/>
</dbReference>
<evidence type="ECO:0000256" key="1">
    <source>
        <dbReference type="ARBA" id="ARBA00023211"/>
    </source>
</evidence>
<keyword evidence="2" id="KW-0067">ATP-binding</keyword>
<reference evidence="4" key="1">
    <citation type="submission" date="2021-10" db="EMBL/GenBank/DDBJ databases">
        <title>The diversity and Nitrogen Metabolism of Culturable Nitrate-Utilizing Bacteria Within the Oxygen Minimum Zone of the Changjiang (Yangtze River)Estuary.</title>
        <authorList>
            <person name="Zhang D."/>
            <person name="Zheng J."/>
            <person name="Liu S."/>
            <person name="He W."/>
        </authorList>
    </citation>
    <scope>NUCLEOTIDE SEQUENCE</scope>
    <source>
        <strain evidence="4">FXH-223</strain>
    </source>
</reference>
<feature type="domain" description="ATP-grasp" evidence="3">
    <location>
        <begin position="75"/>
        <end position="254"/>
    </location>
</feature>
<evidence type="ECO:0000259" key="3">
    <source>
        <dbReference type="PROSITE" id="PS50975"/>
    </source>
</evidence>
<dbReference type="InterPro" id="IPR013651">
    <property type="entry name" value="ATP-grasp_RimK-type"/>
</dbReference>
<dbReference type="PANTHER" id="PTHR21621:SF0">
    <property type="entry name" value="BETA-CITRYLGLUTAMATE SYNTHASE B-RELATED"/>
    <property type="match status" value="1"/>
</dbReference>
<proteinExistence type="predicted"/>
<dbReference type="GO" id="GO:0005737">
    <property type="term" value="C:cytoplasm"/>
    <property type="evidence" value="ECO:0007669"/>
    <property type="project" value="TreeGrafter"/>
</dbReference>
<dbReference type="PANTHER" id="PTHR21621">
    <property type="entry name" value="RIBOSOMAL PROTEIN S6 MODIFICATION PROTEIN"/>
    <property type="match status" value="1"/>
</dbReference>
<organism evidence="4 5">
    <name type="scientific">Alloalcanivorax marinus</name>
    <dbReference type="NCBI Taxonomy" id="1177169"/>
    <lineage>
        <taxon>Bacteria</taxon>
        <taxon>Pseudomonadati</taxon>
        <taxon>Pseudomonadota</taxon>
        <taxon>Gammaproteobacteria</taxon>
        <taxon>Oceanospirillales</taxon>
        <taxon>Alcanivoracaceae</taxon>
        <taxon>Alloalcanivorax</taxon>
    </lineage>
</organism>
<accession>A0A9Q3UIW3</accession>
<name>A0A9Q3UIW3_9GAMM</name>
<gene>
    <name evidence="4" type="ORF">LL252_04430</name>
</gene>
<keyword evidence="5" id="KW-1185">Reference proteome</keyword>
<dbReference type="GO" id="GO:0016879">
    <property type="term" value="F:ligase activity, forming carbon-nitrogen bonds"/>
    <property type="evidence" value="ECO:0007669"/>
    <property type="project" value="TreeGrafter"/>
</dbReference>